<dbReference type="PANTHER" id="PTHR14605">
    <property type="entry name" value="CHST5 PROTEIN"/>
    <property type="match status" value="1"/>
</dbReference>
<keyword evidence="6 12" id="KW-1133">Transmembrane helix</keyword>
<feature type="transmembrane region" description="Helical" evidence="12">
    <location>
        <begin position="26"/>
        <end position="48"/>
    </location>
</feature>
<keyword evidence="5 12" id="KW-0812">Transmembrane</keyword>
<sequence>MVQVYREPLCRRYYGSLLGEAALFRAGAYLAAIVLALVVAYATGGFWVRIKPTNVQATVHYTNDALLVFEGLQSGQTLVWSTSQAINAEFSAHYVPAIVEVSEEDINDDGKPDFINFRASIGAGFPIHSVKALLQFHYSLSGNIKLDMYSLGYLAHSSPVQGSVLFADGELVLQAKNQIRDRQYNAIYNVPMLNSTTPSVQVAVQPTIEFELQSILKAYLDRNYTTLYTNQYPVWMGGSRNGFELDMRIRIPPNQIVHYRPQVIEMLKGGWIQWLATFIVLWYLLQWAEWFVFVFRLVETRVVLDTQPKRQRF</sequence>
<keyword evidence="10" id="KW-0966">Cell projection</keyword>
<dbReference type="GO" id="GO:0060170">
    <property type="term" value="C:ciliary membrane"/>
    <property type="evidence" value="ECO:0007669"/>
    <property type="project" value="UniProtKB-SubCell"/>
</dbReference>
<organism evidence="13 14">
    <name type="scientific">Astrephomene gubernaculifera</name>
    <dbReference type="NCBI Taxonomy" id="47775"/>
    <lineage>
        <taxon>Eukaryota</taxon>
        <taxon>Viridiplantae</taxon>
        <taxon>Chlorophyta</taxon>
        <taxon>core chlorophytes</taxon>
        <taxon>Chlorophyceae</taxon>
        <taxon>CS clade</taxon>
        <taxon>Chlamydomonadales</taxon>
        <taxon>Astrephomenaceae</taxon>
        <taxon>Astrephomene</taxon>
    </lineage>
</organism>
<keyword evidence="14" id="KW-1185">Reference proteome</keyword>
<dbReference type="Pfam" id="PF10149">
    <property type="entry name" value="TM231"/>
    <property type="match status" value="1"/>
</dbReference>
<evidence type="ECO:0000256" key="6">
    <source>
        <dbReference type="ARBA" id="ARBA00022989"/>
    </source>
</evidence>
<comment type="similarity">
    <text evidence="2">Belongs to the TMEM231 family.</text>
</comment>
<evidence type="ECO:0000313" key="13">
    <source>
        <dbReference type="EMBL" id="GFR40099.1"/>
    </source>
</evidence>
<evidence type="ECO:0000256" key="1">
    <source>
        <dbReference type="ARBA" id="ARBA00004272"/>
    </source>
</evidence>
<dbReference type="GO" id="GO:0060271">
    <property type="term" value="P:cilium assembly"/>
    <property type="evidence" value="ECO:0007669"/>
    <property type="project" value="TreeGrafter"/>
</dbReference>
<dbReference type="GO" id="GO:0035869">
    <property type="term" value="C:ciliary transition zone"/>
    <property type="evidence" value="ECO:0007669"/>
    <property type="project" value="TreeGrafter"/>
</dbReference>
<evidence type="ECO:0000256" key="3">
    <source>
        <dbReference type="ARBA" id="ARBA00015087"/>
    </source>
</evidence>
<keyword evidence="7" id="KW-0969">Cilium</keyword>
<evidence type="ECO:0000256" key="4">
    <source>
        <dbReference type="ARBA" id="ARBA00022475"/>
    </source>
</evidence>
<gene>
    <name evidence="13" type="ORF">Agub_g651</name>
</gene>
<evidence type="ECO:0000256" key="10">
    <source>
        <dbReference type="ARBA" id="ARBA00023273"/>
    </source>
</evidence>
<dbReference type="PANTHER" id="PTHR14605:SF1">
    <property type="entry name" value="TRANSMEMBRANE PROTEIN 231"/>
    <property type="match status" value="1"/>
</dbReference>
<name>A0AAD3HG55_9CHLO</name>
<protein>
    <recommendedName>
        <fullName evidence="3">Transmembrane protein 231</fullName>
    </recommendedName>
</protein>
<evidence type="ECO:0000256" key="9">
    <source>
        <dbReference type="ARBA" id="ARBA00023180"/>
    </source>
</evidence>
<keyword evidence="8 12" id="KW-0472">Membrane</keyword>
<keyword evidence="4" id="KW-1003">Cell membrane</keyword>
<dbReference type="EMBL" id="BMAR01000001">
    <property type="protein sequence ID" value="GFR40099.1"/>
    <property type="molecule type" value="Genomic_DNA"/>
</dbReference>
<dbReference type="AlphaFoldDB" id="A0AAD3HG55"/>
<comment type="function">
    <text evidence="11">Transmembrane component of the tectonic-like complex, a complex localized at the transition zone of primary cilia and acting as a barrier that prevents diffusion of transmembrane proteins between the cilia and plasma membranes. Required for ciliogenesis and sonic hedgehog/SHH signaling.</text>
</comment>
<reference evidence="13 14" key="1">
    <citation type="journal article" date="2021" name="Sci. Rep.">
        <title>Genome sequencing of the multicellular alga Astrephomene provides insights into convergent evolution of germ-soma differentiation.</title>
        <authorList>
            <person name="Yamashita S."/>
            <person name="Yamamoto K."/>
            <person name="Matsuzaki R."/>
            <person name="Suzuki S."/>
            <person name="Yamaguchi H."/>
            <person name="Hirooka S."/>
            <person name="Minakuchi Y."/>
            <person name="Miyagishima S."/>
            <person name="Kawachi M."/>
            <person name="Toyoda A."/>
            <person name="Nozaki H."/>
        </authorList>
    </citation>
    <scope>NUCLEOTIDE SEQUENCE [LARGE SCALE GENOMIC DNA]</scope>
    <source>
        <strain evidence="13 14">NIES-4017</strain>
    </source>
</reference>
<accession>A0AAD3HG55</accession>
<feature type="transmembrane region" description="Helical" evidence="12">
    <location>
        <begin position="274"/>
        <end position="298"/>
    </location>
</feature>
<dbReference type="GO" id="GO:0032880">
    <property type="term" value="P:regulation of protein localization"/>
    <property type="evidence" value="ECO:0007669"/>
    <property type="project" value="TreeGrafter"/>
</dbReference>
<evidence type="ECO:0000256" key="2">
    <source>
        <dbReference type="ARBA" id="ARBA00009082"/>
    </source>
</evidence>
<dbReference type="Proteomes" id="UP001054857">
    <property type="component" value="Unassembled WGS sequence"/>
</dbReference>
<keyword evidence="9" id="KW-0325">Glycoprotein</keyword>
<evidence type="ECO:0000256" key="7">
    <source>
        <dbReference type="ARBA" id="ARBA00023069"/>
    </source>
</evidence>
<comment type="subcellular location">
    <subcellularLocation>
        <location evidence="1">Cell projection</location>
        <location evidence="1">Cilium membrane</location>
        <topology evidence="1">Multi-pass membrane protein</topology>
    </subcellularLocation>
</comment>
<evidence type="ECO:0000256" key="8">
    <source>
        <dbReference type="ARBA" id="ARBA00023136"/>
    </source>
</evidence>
<evidence type="ECO:0000313" key="14">
    <source>
        <dbReference type="Proteomes" id="UP001054857"/>
    </source>
</evidence>
<dbReference type="InterPro" id="IPR019306">
    <property type="entry name" value="TMEM231"/>
</dbReference>
<evidence type="ECO:0000256" key="11">
    <source>
        <dbReference type="ARBA" id="ARBA00024803"/>
    </source>
</evidence>
<evidence type="ECO:0000256" key="12">
    <source>
        <dbReference type="SAM" id="Phobius"/>
    </source>
</evidence>
<proteinExistence type="inferred from homology"/>
<comment type="caution">
    <text evidence="13">The sequence shown here is derived from an EMBL/GenBank/DDBJ whole genome shotgun (WGS) entry which is preliminary data.</text>
</comment>
<evidence type="ECO:0000256" key="5">
    <source>
        <dbReference type="ARBA" id="ARBA00022692"/>
    </source>
</evidence>